<dbReference type="Proteomes" id="UP000199532">
    <property type="component" value="Unassembled WGS sequence"/>
</dbReference>
<evidence type="ECO:0000256" key="1">
    <source>
        <dbReference type="SAM" id="Phobius"/>
    </source>
</evidence>
<dbReference type="AlphaFoldDB" id="A0A1H7AUB5"/>
<dbReference type="STRING" id="408657.SAMN04487995_5964"/>
<evidence type="ECO:0000313" key="2">
    <source>
        <dbReference type="EMBL" id="SEJ69231.1"/>
    </source>
</evidence>
<keyword evidence="1" id="KW-0472">Membrane</keyword>
<dbReference type="RefSeq" id="WP_090341885.1">
    <property type="nucleotide sequence ID" value="NZ_FNXY01000011.1"/>
</dbReference>
<dbReference type="OrthoDB" id="1376305at2"/>
<name>A0A1H7AUB5_9BACT</name>
<protein>
    <submittedName>
        <fullName evidence="2">Uncharacterized protein</fullName>
    </submittedName>
</protein>
<organism evidence="2 3">
    <name type="scientific">Dyadobacter koreensis</name>
    <dbReference type="NCBI Taxonomy" id="408657"/>
    <lineage>
        <taxon>Bacteria</taxon>
        <taxon>Pseudomonadati</taxon>
        <taxon>Bacteroidota</taxon>
        <taxon>Cytophagia</taxon>
        <taxon>Cytophagales</taxon>
        <taxon>Spirosomataceae</taxon>
        <taxon>Dyadobacter</taxon>
    </lineage>
</organism>
<keyword evidence="3" id="KW-1185">Reference proteome</keyword>
<keyword evidence="1" id="KW-1133">Transmembrane helix</keyword>
<reference evidence="2 3" key="1">
    <citation type="submission" date="2016-10" db="EMBL/GenBank/DDBJ databases">
        <authorList>
            <person name="de Groot N.N."/>
        </authorList>
    </citation>
    <scope>NUCLEOTIDE SEQUENCE [LARGE SCALE GENOMIC DNA]</scope>
    <source>
        <strain evidence="2 3">DSM 19938</strain>
    </source>
</reference>
<keyword evidence="1" id="KW-0812">Transmembrane</keyword>
<gene>
    <name evidence="2" type="ORF">SAMN04487995_5964</name>
</gene>
<dbReference type="EMBL" id="FNXY01000011">
    <property type="protein sequence ID" value="SEJ69231.1"/>
    <property type="molecule type" value="Genomic_DNA"/>
</dbReference>
<evidence type="ECO:0000313" key="3">
    <source>
        <dbReference type="Proteomes" id="UP000199532"/>
    </source>
</evidence>
<sequence length="73" mass="8522">MIILGKPSYSDLLCLLFVFLGFTLRFWVAERRFKRKNDVRSQQFKSYIHAVVILFAELILMLISLVMIVGSLL</sequence>
<feature type="transmembrane region" description="Helical" evidence="1">
    <location>
        <begin position="12"/>
        <end position="29"/>
    </location>
</feature>
<proteinExistence type="predicted"/>
<feature type="transmembrane region" description="Helical" evidence="1">
    <location>
        <begin position="50"/>
        <end position="72"/>
    </location>
</feature>
<accession>A0A1H7AUB5</accession>